<name>A0A518K8B2_9BACT</name>
<dbReference type="KEGG" id="bmei:Spa11_22280"/>
<feature type="chain" id="PRO_5021894968" description="PEP-CTERM protein-sorting domain-containing protein" evidence="1">
    <location>
        <begin position="25"/>
        <end position="409"/>
    </location>
</feature>
<evidence type="ECO:0000313" key="2">
    <source>
        <dbReference type="EMBL" id="QDV74029.1"/>
    </source>
</evidence>
<dbReference type="Gene3D" id="1.10.1330.10">
    <property type="entry name" value="Dockerin domain"/>
    <property type="match status" value="1"/>
</dbReference>
<gene>
    <name evidence="2" type="ORF">Spa11_22280</name>
</gene>
<evidence type="ECO:0000313" key="3">
    <source>
        <dbReference type="Proteomes" id="UP000316426"/>
    </source>
</evidence>
<dbReference type="Proteomes" id="UP000316426">
    <property type="component" value="Chromosome"/>
</dbReference>
<protein>
    <recommendedName>
        <fullName evidence="4">PEP-CTERM protein-sorting domain-containing protein</fullName>
    </recommendedName>
</protein>
<proteinExistence type="predicted"/>
<dbReference type="GO" id="GO:0000272">
    <property type="term" value="P:polysaccharide catabolic process"/>
    <property type="evidence" value="ECO:0007669"/>
    <property type="project" value="InterPro"/>
</dbReference>
<sequence length="409" mass="43199" precursor="true">MQLIRMIRQTTAAAFLLNAIALPAAVCCGETTETWTGGADIDAWVYTNNDSGSGSRFQSPTFTDLSIDPETNQFVRGNATGASRLGMALMAFQTSDQIAPANDPTRYRIESVKVTAWARRAPLSSGDLLYTDQPLSHIDLLTEAQSGNVSSQKPFELFGVGFRDGYEGFDLGNASGDLLYSEASEPYSGEGGSYIAYPIAGDGEGQYIDVSNSYTGGFSATSPTEQTDPFTAAPWAIGKTAAAVGSVLAGNINFTFELDLSLPGVAQYVQESLSDGSIGFMLSSMHRTGVMGQSGGAYPEWRMREGASGQLFASLAIEYSLLAIPGDYDGNGFVEQADYDVWSQAYGSTVTPSTGADGNGDGFIDAADYSVWRDAFAGSPVLAVPEPTACLTAILALANLSLLRRPRTA</sequence>
<keyword evidence="1" id="KW-0732">Signal</keyword>
<evidence type="ECO:0008006" key="4">
    <source>
        <dbReference type="Google" id="ProtNLM"/>
    </source>
</evidence>
<dbReference type="EMBL" id="CP036349">
    <property type="protein sequence ID" value="QDV74029.1"/>
    <property type="molecule type" value="Genomic_DNA"/>
</dbReference>
<dbReference type="InterPro" id="IPR036439">
    <property type="entry name" value="Dockerin_dom_sf"/>
</dbReference>
<accession>A0A518K8B2</accession>
<dbReference type="PROSITE" id="PS00018">
    <property type="entry name" value="EF_HAND_1"/>
    <property type="match status" value="1"/>
</dbReference>
<dbReference type="InterPro" id="IPR018247">
    <property type="entry name" value="EF_Hand_1_Ca_BS"/>
</dbReference>
<dbReference type="AlphaFoldDB" id="A0A518K8B2"/>
<dbReference type="SUPFAM" id="SSF63446">
    <property type="entry name" value="Type I dockerin domain"/>
    <property type="match status" value="1"/>
</dbReference>
<evidence type="ECO:0000256" key="1">
    <source>
        <dbReference type="SAM" id="SignalP"/>
    </source>
</evidence>
<feature type="signal peptide" evidence="1">
    <location>
        <begin position="1"/>
        <end position="24"/>
    </location>
</feature>
<reference evidence="2 3" key="1">
    <citation type="submission" date="2019-02" db="EMBL/GenBank/DDBJ databases">
        <title>Deep-cultivation of Planctomycetes and their phenomic and genomic characterization uncovers novel biology.</title>
        <authorList>
            <person name="Wiegand S."/>
            <person name="Jogler M."/>
            <person name="Boedeker C."/>
            <person name="Pinto D."/>
            <person name="Vollmers J."/>
            <person name="Rivas-Marin E."/>
            <person name="Kohn T."/>
            <person name="Peeters S.H."/>
            <person name="Heuer A."/>
            <person name="Rast P."/>
            <person name="Oberbeckmann S."/>
            <person name="Bunk B."/>
            <person name="Jeske O."/>
            <person name="Meyerdierks A."/>
            <person name="Storesund J.E."/>
            <person name="Kallscheuer N."/>
            <person name="Luecker S."/>
            <person name="Lage O.M."/>
            <person name="Pohl T."/>
            <person name="Merkel B.J."/>
            <person name="Hornburger P."/>
            <person name="Mueller R.-W."/>
            <person name="Bruemmer F."/>
            <person name="Labrenz M."/>
            <person name="Spormann A.M."/>
            <person name="Op den Camp H."/>
            <person name="Overmann J."/>
            <person name="Amann R."/>
            <person name="Jetten M.S.M."/>
            <person name="Mascher T."/>
            <person name="Medema M.H."/>
            <person name="Devos D.P."/>
            <person name="Kaster A.-K."/>
            <person name="Ovreas L."/>
            <person name="Rohde M."/>
            <person name="Galperin M.Y."/>
            <person name="Jogler C."/>
        </authorList>
    </citation>
    <scope>NUCLEOTIDE SEQUENCE [LARGE SCALE GENOMIC DNA]</scope>
    <source>
        <strain evidence="2 3">Spa11</strain>
    </source>
</reference>
<keyword evidence="3" id="KW-1185">Reference proteome</keyword>
<organism evidence="2 3">
    <name type="scientific">Botrimarina mediterranea</name>
    <dbReference type="NCBI Taxonomy" id="2528022"/>
    <lineage>
        <taxon>Bacteria</taxon>
        <taxon>Pseudomonadati</taxon>
        <taxon>Planctomycetota</taxon>
        <taxon>Planctomycetia</taxon>
        <taxon>Pirellulales</taxon>
        <taxon>Lacipirellulaceae</taxon>
        <taxon>Botrimarina</taxon>
    </lineage>
</organism>